<dbReference type="PANTHER" id="PTHR13817">
    <property type="entry name" value="TITIN"/>
    <property type="match status" value="1"/>
</dbReference>
<protein>
    <submittedName>
        <fullName evidence="3">FN3</fullName>
    </submittedName>
</protein>
<dbReference type="CDD" id="cd00063">
    <property type="entry name" value="FN3"/>
    <property type="match status" value="1"/>
</dbReference>
<dbReference type="InterPro" id="IPR036116">
    <property type="entry name" value="FN3_sf"/>
</dbReference>
<dbReference type="PANTHER" id="PTHR13817:SF166">
    <property type="entry name" value="NEURONAL IGCAM-RELATED"/>
    <property type="match status" value="1"/>
</dbReference>
<dbReference type="InterPro" id="IPR013783">
    <property type="entry name" value="Ig-like_fold"/>
</dbReference>
<feature type="domain" description="Fibronectin type-III" evidence="2">
    <location>
        <begin position="127"/>
        <end position="221"/>
    </location>
</feature>
<dbReference type="EMBL" id="BK015001">
    <property type="protein sequence ID" value="DAD86497.1"/>
    <property type="molecule type" value="Genomic_DNA"/>
</dbReference>
<proteinExistence type="predicted"/>
<evidence type="ECO:0000313" key="3">
    <source>
        <dbReference type="EMBL" id="DAD86497.1"/>
    </source>
</evidence>
<evidence type="ECO:0000256" key="1">
    <source>
        <dbReference type="ARBA" id="ARBA00022737"/>
    </source>
</evidence>
<reference evidence="3" key="1">
    <citation type="journal article" date="2021" name="Proc. Natl. Acad. Sci. U.S.A.">
        <title>A Catalog of Tens of Thousands of Viruses from Human Metagenomes Reveals Hidden Associations with Chronic Diseases.</title>
        <authorList>
            <person name="Tisza M.J."/>
            <person name="Buck C.B."/>
        </authorList>
    </citation>
    <scope>NUCLEOTIDE SEQUENCE</scope>
    <source>
        <strain evidence="3">Ctu1h4</strain>
    </source>
</reference>
<keyword evidence="1" id="KW-0677">Repeat</keyword>
<dbReference type="SMART" id="SM00060">
    <property type="entry name" value="FN3"/>
    <property type="match status" value="3"/>
</dbReference>
<dbReference type="SUPFAM" id="SSF49265">
    <property type="entry name" value="Fibronectin type III"/>
    <property type="match status" value="2"/>
</dbReference>
<dbReference type="InterPro" id="IPR050964">
    <property type="entry name" value="Striated_Muscle_Regulatory"/>
</dbReference>
<evidence type="ECO:0000259" key="2">
    <source>
        <dbReference type="PROSITE" id="PS50853"/>
    </source>
</evidence>
<name>A0A8S5MVX8_9CAUD</name>
<accession>A0A8S5MVX8</accession>
<dbReference type="PROSITE" id="PS50853">
    <property type="entry name" value="FN3"/>
    <property type="match status" value="2"/>
</dbReference>
<organism evidence="3">
    <name type="scientific">Siphoviridae sp. ctu1h4</name>
    <dbReference type="NCBI Taxonomy" id="2826499"/>
    <lineage>
        <taxon>Viruses</taxon>
        <taxon>Duplodnaviria</taxon>
        <taxon>Heunggongvirae</taxon>
        <taxon>Uroviricota</taxon>
        <taxon>Caudoviricetes</taxon>
    </lineage>
</organism>
<sequence>MATVWSASSGYMFIGIALDWSGDPASGSVTVTATVTACSDGYGHNWTNRWRWWGYSGQGSEAFSFSSGYGQTVYKQLSQWSFNVPLKYGQETTIGIGASLGPIWNGGNPAVENYLTLPARPVNVPNAPTVAHATRVNDSQITVDWIAPPQGESNPIDNYVVERRVDESADWEVVAPVKNAVSLATFNVTAGHKYTYRVKSENSAGGSAYVEAEPVYTTPPAPVNVRAEKNADGDILITWENKAPYTPTRWDVYDGNTLIAKASIKTHEAFLLHRNPRLDVTHQYRVVCVGGTVESAKSAPSNVVQLLARPNAPEPTSDGVYFPSDDPVILTWRHNPTDSSPQTRYSLQYQRKATGAPGPTFDRRDTAQQATVGVLQVGTYEYWVKTWGLHADASPISRRATFYVEPRPVVSIQSPSQTVKTSFVEVAWSYSSQGGPAQSSARVELYLGGNNLVETQEVRGPLTRVRLNTYLENGRTYRVVVVATNAHGVQSRIVNQTFAVAYEKPPAPRVYPEWDDLAGCVRVRVVNPAPEAGKPAAVRNRVERSDDGGRSWTTITEDLPVSGQLLDYQSVSHGAAAYRVTATSALPSSAVTTEEMVLESWAMWIGGGQNFGFTVPLRWDPLHSCKTGLANRKLYRFAGRERAVEMAGRHRQKTLSLSATLFDEDFWMIQRLEELSYMAGPFLYRDPMGRRVYCSVRDFTADRALSGKWSVKLEVEEVDHE</sequence>
<dbReference type="InterPro" id="IPR003961">
    <property type="entry name" value="FN3_dom"/>
</dbReference>
<dbReference type="Pfam" id="PF00041">
    <property type="entry name" value="fn3"/>
    <property type="match status" value="1"/>
</dbReference>
<feature type="domain" description="Fibronectin type-III" evidence="2">
    <location>
        <begin position="312"/>
        <end position="407"/>
    </location>
</feature>
<dbReference type="Gene3D" id="2.60.40.10">
    <property type="entry name" value="Immunoglobulins"/>
    <property type="match status" value="1"/>
</dbReference>